<dbReference type="GO" id="GO:0005730">
    <property type="term" value="C:nucleolus"/>
    <property type="evidence" value="ECO:0007669"/>
    <property type="project" value="UniProtKB-UniRule"/>
</dbReference>
<dbReference type="Proteomes" id="UP000886523">
    <property type="component" value="Unassembled WGS sequence"/>
</dbReference>
<dbReference type="Pfam" id="PF01778">
    <property type="entry name" value="Ribosomal_L28e"/>
    <property type="match status" value="1"/>
</dbReference>
<evidence type="ECO:0000256" key="4">
    <source>
        <dbReference type="PIRNR" id="PIRNR003352"/>
    </source>
</evidence>
<name>A0A9P6AWK1_9AGAM</name>
<evidence type="ECO:0000259" key="6">
    <source>
        <dbReference type="Pfam" id="PF01778"/>
    </source>
</evidence>
<sequence length="319" mass="36544">MQSDDVIWQIIDKGHCSYKVKTTTQAFCRNEYNVSGLCNRMSCPLANSRYATVREVEGVVFLYTKTIERAHTPSKMWERVKLSNNYTKALEQIDSELTYWPDFMIHKCKQRLTKITQYLIKMRRLKLSHQPTLLGVKKKLDRREATREAKALAAAHIERNIEKELIERLKSKAYGDAPLNVNENVWRSVLDAGLDRGTSGIDVEDNETDEDEDQSVDAQDELEWDQELSDDLEYVSGDSSDEIISDDDEVVLWTADSSVQLREDDEAGGDKDSAAATSVKRKAKPNAKRLDPPKKARRGTHVEVEYEEEITAKKDPNLW</sequence>
<reference evidence="7" key="1">
    <citation type="journal article" date="2020" name="Nat. Commun.">
        <title>Large-scale genome sequencing of mycorrhizal fungi provides insights into the early evolution of symbiotic traits.</title>
        <authorList>
            <person name="Miyauchi S."/>
            <person name="Kiss E."/>
            <person name="Kuo A."/>
            <person name="Drula E."/>
            <person name="Kohler A."/>
            <person name="Sanchez-Garcia M."/>
            <person name="Morin E."/>
            <person name="Andreopoulos B."/>
            <person name="Barry K.W."/>
            <person name="Bonito G."/>
            <person name="Buee M."/>
            <person name="Carver A."/>
            <person name="Chen C."/>
            <person name="Cichocki N."/>
            <person name="Clum A."/>
            <person name="Culley D."/>
            <person name="Crous P.W."/>
            <person name="Fauchery L."/>
            <person name="Girlanda M."/>
            <person name="Hayes R.D."/>
            <person name="Keri Z."/>
            <person name="LaButti K."/>
            <person name="Lipzen A."/>
            <person name="Lombard V."/>
            <person name="Magnuson J."/>
            <person name="Maillard F."/>
            <person name="Murat C."/>
            <person name="Nolan M."/>
            <person name="Ohm R.A."/>
            <person name="Pangilinan J."/>
            <person name="Pereira M.F."/>
            <person name="Perotto S."/>
            <person name="Peter M."/>
            <person name="Pfister S."/>
            <person name="Riley R."/>
            <person name="Sitrit Y."/>
            <person name="Stielow J.B."/>
            <person name="Szollosi G."/>
            <person name="Zifcakova L."/>
            <person name="Stursova M."/>
            <person name="Spatafora J.W."/>
            <person name="Tedersoo L."/>
            <person name="Vaario L.M."/>
            <person name="Yamada A."/>
            <person name="Yan M."/>
            <person name="Wang P."/>
            <person name="Xu J."/>
            <person name="Bruns T."/>
            <person name="Baldrian P."/>
            <person name="Vilgalys R."/>
            <person name="Dunand C."/>
            <person name="Henrissat B."/>
            <person name="Grigoriev I.V."/>
            <person name="Hibbett D."/>
            <person name="Nagy L.G."/>
            <person name="Martin F.M."/>
        </authorList>
    </citation>
    <scope>NUCLEOTIDE SEQUENCE</scope>
    <source>
        <strain evidence="7">UP504</strain>
    </source>
</reference>
<dbReference type="AlphaFoldDB" id="A0A9P6AWK1"/>
<dbReference type="FunFam" id="3.30.390.110:FF:000001">
    <property type="entry name" value="Protein MAK16 homolog"/>
    <property type="match status" value="1"/>
</dbReference>
<keyword evidence="8" id="KW-1185">Reference proteome</keyword>
<gene>
    <name evidence="7" type="ORF">BS47DRAFT_1345118</name>
</gene>
<feature type="compositionally biased region" description="Acidic residues" evidence="5">
    <location>
        <begin position="202"/>
        <end position="223"/>
    </location>
</feature>
<feature type="domain" description="Ribosomal eL28/Mak16" evidence="6">
    <location>
        <begin position="6"/>
        <end position="118"/>
    </location>
</feature>
<organism evidence="7 8">
    <name type="scientific">Hydnum rufescens UP504</name>
    <dbReference type="NCBI Taxonomy" id="1448309"/>
    <lineage>
        <taxon>Eukaryota</taxon>
        <taxon>Fungi</taxon>
        <taxon>Dikarya</taxon>
        <taxon>Basidiomycota</taxon>
        <taxon>Agaricomycotina</taxon>
        <taxon>Agaricomycetes</taxon>
        <taxon>Cantharellales</taxon>
        <taxon>Hydnaceae</taxon>
        <taxon>Hydnum</taxon>
    </lineage>
</organism>
<dbReference type="EMBL" id="MU128983">
    <property type="protein sequence ID" value="KAF9512685.1"/>
    <property type="molecule type" value="Genomic_DNA"/>
</dbReference>
<keyword evidence="3 4" id="KW-0539">Nucleus</keyword>
<feature type="region of interest" description="Disordered" evidence="5">
    <location>
        <begin position="197"/>
        <end position="223"/>
    </location>
</feature>
<evidence type="ECO:0000256" key="2">
    <source>
        <dbReference type="ARBA" id="ARBA00005514"/>
    </source>
</evidence>
<evidence type="ECO:0000256" key="1">
    <source>
        <dbReference type="ARBA" id="ARBA00004123"/>
    </source>
</evidence>
<feature type="region of interest" description="Disordered" evidence="5">
    <location>
        <begin position="257"/>
        <end position="319"/>
    </location>
</feature>
<evidence type="ECO:0000256" key="5">
    <source>
        <dbReference type="SAM" id="MobiDB-lite"/>
    </source>
</evidence>
<comment type="caution">
    <text evidence="7">The sequence shown here is derived from an EMBL/GenBank/DDBJ whole genome shotgun (WGS) entry which is preliminary data.</text>
</comment>
<dbReference type="PANTHER" id="PTHR23405">
    <property type="entry name" value="MAINTENANCE OF KILLER 16 MAK16 PROTEIN-RELATED"/>
    <property type="match status" value="1"/>
</dbReference>
<dbReference type="Pfam" id="PF04874">
    <property type="entry name" value="Mak16"/>
    <property type="match status" value="1"/>
</dbReference>
<proteinExistence type="inferred from homology"/>
<dbReference type="PANTHER" id="PTHR23405:SF4">
    <property type="entry name" value="PROTEIN MAK16 HOMOLOG"/>
    <property type="match status" value="1"/>
</dbReference>
<evidence type="ECO:0000256" key="3">
    <source>
        <dbReference type="ARBA" id="ARBA00023242"/>
    </source>
</evidence>
<protein>
    <recommendedName>
        <fullName evidence="4">Protein MAK16</fullName>
    </recommendedName>
</protein>
<feature type="compositionally biased region" description="Basic and acidic residues" evidence="5">
    <location>
        <begin position="288"/>
        <end position="319"/>
    </location>
</feature>
<dbReference type="GO" id="GO:0000470">
    <property type="term" value="P:maturation of LSU-rRNA"/>
    <property type="evidence" value="ECO:0007669"/>
    <property type="project" value="TreeGrafter"/>
</dbReference>
<accession>A0A9P6AWK1</accession>
<dbReference type="GO" id="GO:0000460">
    <property type="term" value="P:maturation of 5.8S rRNA"/>
    <property type="evidence" value="ECO:0007669"/>
    <property type="project" value="TreeGrafter"/>
</dbReference>
<evidence type="ECO:0000313" key="8">
    <source>
        <dbReference type="Proteomes" id="UP000886523"/>
    </source>
</evidence>
<dbReference type="InterPro" id="IPR006958">
    <property type="entry name" value="Mak16"/>
</dbReference>
<dbReference type="GO" id="GO:0030687">
    <property type="term" value="C:preribosome, large subunit precursor"/>
    <property type="evidence" value="ECO:0007669"/>
    <property type="project" value="TreeGrafter"/>
</dbReference>
<dbReference type="PIRSF" id="PIRSF003352">
    <property type="entry name" value="MAK16"/>
    <property type="match status" value="1"/>
</dbReference>
<evidence type="ECO:0000313" key="7">
    <source>
        <dbReference type="EMBL" id="KAF9512685.1"/>
    </source>
</evidence>
<dbReference type="OrthoDB" id="10251342at2759"/>
<dbReference type="Gene3D" id="3.30.390.110">
    <property type="match status" value="1"/>
</dbReference>
<comment type="subcellular location">
    <subcellularLocation>
        <location evidence="1">Nucleus</location>
    </subcellularLocation>
</comment>
<dbReference type="InterPro" id="IPR029004">
    <property type="entry name" value="Ribosomal_eL28/Mak16"/>
</dbReference>
<comment type="similarity">
    <text evidence="2 4">Belongs to the MAK16 family.</text>
</comment>